<feature type="compositionally biased region" description="Low complexity" evidence="1">
    <location>
        <begin position="43"/>
        <end position="60"/>
    </location>
</feature>
<feature type="region of interest" description="Disordered" evidence="1">
    <location>
        <begin position="1"/>
        <end position="80"/>
    </location>
</feature>
<evidence type="ECO:0000313" key="3">
    <source>
        <dbReference type="Proteomes" id="UP000829494"/>
    </source>
</evidence>
<dbReference type="EMBL" id="CP094298">
    <property type="protein sequence ID" value="UNZ04887.1"/>
    <property type="molecule type" value="Genomic_DNA"/>
</dbReference>
<keyword evidence="3" id="KW-1185">Reference proteome</keyword>
<accession>A0ABY3Z5U9</accession>
<name>A0ABY3Z5U9_STRRM</name>
<evidence type="ECO:0000313" key="2">
    <source>
        <dbReference type="EMBL" id="UNZ04887.1"/>
    </source>
</evidence>
<evidence type="ECO:0000256" key="1">
    <source>
        <dbReference type="SAM" id="MobiDB-lite"/>
    </source>
</evidence>
<proteinExistence type="predicted"/>
<organism evidence="2 3">
    <name type="scientific">Streptomyces rimosus subsp. rimosus</name>
    <dbReference type="NCBI Taxonomy" id="132474"/>
    <lineage>
        <taxon>Bacteria</taxon>
        <taxon>Bacillati</taxon>
        <taxon>Actinomycetota</taxon>
        <taxon>Actinomycetes</taxon>
        <taxon>Kitasatosporales</taxon>
        <taxon>Streptomycetaceae</taxon>
        <taxon>Streptomyces</taxon>
    </lineage>
</organism>
<protein>
    <recommendedName>
        <fullName evidence="4">Type II toxin-antitoxin system HicA family toxin</fullName>
    </recommendedName>
</protein>
<evidence type="ECO:0008006" key="4">
    <source>
        <dbReference type="Google" id="ProtNLM"/>
    </source>
</evidence>
<dbReference type="Proteomes" id="UP000829494">
    <property type="component" value="Chromosome"/>
</dbReference>
<reference evidence="2 3" key="1">
    <citation type="submission" date="2022-03" db="EMBL/GenBank/DDBJ databases">
        <title>Complete genome of Streptomyces rimosus ssp. rimosus R7 (=ATCC 10970).</title>
        <authorList>
            <person name="Beganovic S."/>
            <person name="Ruckert C."/>
            <person name="Busche T."/>
            <person name="Kalinowski J."/>
            <person name="Wittmann C."/>
        </authorList>
    </citation>
    <scope>NUCLEOTIDE SEQUENCE [LARGE SCALE GENOMIC DNA]</scope>
    <source>
        <strain evidence="2 3">R7</strain>
    </source>
</reference>
<sequence>MGLGGSARAEGDQASPQERPVGTRGVSLSWYLLAPSPPPRAAPAPQSSRSRPRAAASGSRPYPPTGGERVVGSEIRPCDHPKKDVRRVLEKWAARGWVLRKDGHWGRLYCPCEGRCTVIPVAGTPRSPTAHARVIDRLAARCPLPGEAPNRSLTGMPRGEA</sequence>
<gene>
    <name evidence="2" type="ORF">SRIMR7_22305</name>
</gene>